<dbReference type="InterPro" id="IPR001647">
    <property type="entry name" value="HTH_TetR"/>
</dbReference>
<dbReference type="InterPro" id="IPR023772">
    <property type="entry name" value="DNA-bd_HTH_TetR-type_CS"/>
</dbReference>
<proteinExistence type="predicted"/>
<gene>
    <name evidence="4" type="ORF">SAMN04488044_3195</name>
</gene>
<dbReference type="PANTHER" id="PTHR43479">
    <property type="entry name" value="ACREF/ENVCD OPERON REPRESSOR-RELATED"/>
    <property type="match status" value="1"/>
</dbReference>
<evidence type="ECO:0000313" key="5">
    <source>
        <dbReference type="Proteomes" id="UP000184211"/>
    </source>
</evidence>
<dbReference type="SUPFAM" id="SSF46689">
    <property type="entry name" value="Homeodomain-like"/>
    <property type="match status" value="1"/>
</dbReference>
<evidence type="ECO:0000259" key="3">
    <source>
        <dbReference type="PROSITE" id="PS50977"/>
    </source>
</evidence>
<evidence type="ECO:0000313" key="4">
    <source>
        <dbReference type="EMBL" id="SHH75404.1"/>
    </source>
</evidence>
<dbReference type="PRINTS" id="PR00455">
    <property type="entry name" value="HTHTETR"/>
</dbReference>
<keyword evidence="1 2" id="KW-0238">DNA-binding</keyword>
<dbReference type="Proteomes" id="UP000184211">
    <property type="component" value="Unassembled WGS sequence"/>
</dbReference>
<organism evidence="4 5">
    <name type="scientific">Cognatishimia maritima</name>
    <dbReference type="NCBI Taxonomy" id="870908"/>
    <lineage>
        <taxon>Bacteria</taxon>
        <taxon>Pseudomonadati</taxon>
        <taxon>Pseudomonadota</taxon>
        <taxon>Alphaproteobacteria</taxon>
        <taxon>Rhodobacterales</taxon>
        <taxon>Paracoccaceae</taxon>
        <taxon>Cognatishimia</taxon>
    </lineage>
</organism>
<dbReference type="GO" id="GO:0003677">
    <property type="term" value="F:DNA binding"/>
    <property type="evidence" value="ECO:0007669"/>
    <property type="project" value="UniProtKB-UniRule"/>
</dbReference>
<accession>A0A1M5VK07</accession>
<dbReference type="PROSITE" id="PS01081">
    <property type="entry name" value="HTH_TETR_1"/>
    <property type="match status" value="1"/>
</dbReference>
<dbReference type="STRING" id="870908.SAMN04488044_3195"/>
<feature type="DNA-binding region" description="H-T-H motif" evidence="2">
    <location>
        <begin position="33"/>
        <end position="52"/>
    </location>
</feature>
<dbReference type="PROSITE" id="PS50977">
    <property type="entry name" value="HTH_TETR_2"/>
    <property type="match status" value="1"/>
</dbReference>
<reference evidence="5" key="1">
    <citation type="submission" date="2016-11" db="EMBL/GenBank/DDBJ databases">
        <authorList>
            <person name="Varghese N."/>
            <person name="Submissions S."/>
        </authorList>
    </citation>
    <scope>NUCLEOTIDE SEQUENCE [LARGE SCALE GENOMIC DNA]</scope>
    <source>
        <strain evidence="5">DSM 28223</strain>
    </source>
</reference>
<protein>
    <submittedName>
        <fullName evidence="4">Transcriptional regulator, TetR family</fullName>
    </submittedName>
</protein>
<dbReference type="Gene3D" id="1.10.357.10">
    <property type="entry name" value="Tetracycline Repressor, domain 2"/>
    <property type="match status" value="1"/>
</dbReference>
<feature type="domain" description="HTH tetR-type" evidence="3">
    <location>
        <begin position="10"/>
        <end position="70"/>
    </location>
</feature>
<dbReference type="PANTHER" id="PTHR43479:SF11">
    <property type="entry name" value="ACREF_ENVCD OPERON REPRESSOR-RELATED"/>
    <property type="match status" value="1"/>
</dbReference>
<dbReference type="InterPro" id="IPR050624">
    <property type="entry name" value="HTH-type_Tx_Regulator"/>
</dbReference>
<evidence type="ECO:0000256" key="2">
    <source>
        <dbReference type="PROSITE-ProRule" id="PRU00335"/>
    </source>
</evidence>
<evidence type="ECO:0000256" key="1">
    <source>
        <dbReference type="ARBA" id="ARBA00023125"/>
    </source>
</evidence>
<dbReference type="RefSeq" id="WP_072794022.1">
    <property type="nucleotide sequence ID" value="NZ_FQWM01000008.1"/>
</dbReference>
<dbReference type="InterPro" id="IPR009057">
    <property type="entry name" value="Homeodomain-like_sf"/>
</dbReference>
<keyword evidence="5" id="KW-1185">Reference proteome</keyword>
<dbReference type="OrthoDB" id="9802802at2"/>
<dbReference type="AlphaFoldDB" id="A0A1M5VK07"/>
<name>A0A1M5VK07_9RHOB</name>
<dbReference type="Pfam" id="PF00440">
    <property type="entry name" value="TetR_N"/>
    <property type="match status" value="1"/>
</dbReference>
<dbReference type="EMBL" id="FQWM01000008">
    <property type="protein sequence ID" value="SHH75404.1"/>
    <property type="molecule type" value="Genomic_DNA"/>
</dbReference>
<sequence>MDKKIEQYQDPKLRNILYAAFDAFAKYGFKRTSMADIADGAGISRPALYMHFKNKNDIFQSMIEAYYAQACADVAEALSRGGAIGDQLKAGFFAQSGEAFKALLDSPHGAEIIDVKSAARDVVEEGNLALKRVYADWLSVQAECGRVNFQVISDDPARVASVMLKALEGLKSDVPTYDDYVERCELLAKVFGQALSA</sequence>